<dbReference type="AlphaFoldDB" id="A0A1I5XY73"/>
<dbReference type="EMBL" id="FOWX01000095">
    <property type="protein sequence ID" value="SFQ36932.1"/>
    <property type="molecule type" value="Genomic_DNA"/>
</dbReference>
<protein>
    <submittedName>
        <fullName evidence="5">Sensor domain CHASE3-containing protein</fullName>
    </submittedName>
</protein>
<organism evidence="5 6">
    <name type="scientific">Pseudomonas borbori</name>
    <dbReference type="NCBI Taxonomy" id="289003"/>
    <lineage>
        <taxon>Bacteria</taxon>
        <taxon>Pseudomonadati</taxon>
        <taxon>Pseudomonadota</taxon>
        <taxon>Gammaproteobacteria</taxon>
        <taxon>Pseudomonadales</taxon>
        <taxon>Pseudomonadaceae</taxon>
        <taxon>Pseudomonas</taxon>
    </lineage>
</organism>
<feature type="domain" description="HAMP" evidence="4">
    <location>
        <begin position="212"/>
        <end position="265"/>
    </location>
</feature>
<evidence type="ECO:0000313" key="6">
    <source>
        <dbReference type="Proteomes" id="UP000198784"/>
    </source>
</evidence>
<dbReference type="OrthoDB" id="2489132at2"/>
<dbReference type="GO" id="GO:0007165">
    <property type="term" value="P:signal transduction"/>
    <property type="evidence" value="ECO:0007669"/>
    <property type="project" value="InterPro"/>
</dbReference>
<evidence type="ECO:0000256" key="2">
    <source>
        <dbReference type="ARBA" id="ARBA00029447"/>
    </source>
</evidence>
<keyword evidence="3" id="KW-1133">Transmembrane helix</keyword>
<evidence type="ECO:0000256" key="1">
    <source>
        <dbReference type="ARBA" id="ARBA00022500"/>
    </source>
</evidence>
<keyword evidence="3" id="KW-0812">Transmembrane</keyword>
<dbReference type="PROSITE" id="PS50885">
    <property type="entry name" value="HAMP"/>
    <property type="match status" value="2"/>
</dbReference>
<dbReference type="RefSeq" id="WP_141124040.1">
    <property type="nucleotide sequence ID" value="NZ_FOWX01000095.1"/>
</dbReference>
<name>A0A1I5XY73_9PSED</name>
<evidence type="ECO:0000313" key="5">
    <source>
        <dbReference type="EMBL" id="SFQ36932.1"/>
    </source>
</evidence>
<dbReference type="PANTHER" id="PTHR32089:SF120">
    <property type="entry name" value="METHYL-ACCEPTING CHEMOTAXIS PROTEIN TLPQ"/>
    <property type="match status" value="1"/>
</dbReference>
<dbReference type="Proteomes" id="UP000198784">
    <property type="component" value="Unassembled WGS sequence"/>
</dbReference>
<sequence length="346" mass="38231">MMAKLADLRIGNKLLLAFALLILGFGAMLVFSLERFVRLQQADAEDFTRRYERVAETKDLLINILGQRIALQSALDGDEGDYLMEIQRSSERSARLLARLRSTLSGDPEVAMLVDKLEEQRSVFAHTRDTQVLPLIRSGNREEARRLFGGIQNERVDTIAVLGEQLTELTALGVRQGLEQAQQALAVQRLQQLQLGLLLAGLAGVFAWWLSRHIAQPLMRLTGWAERISGGDIPTDMSSSSRQDEVGRLSQAFTRMGLYLQELAGKAERLAQGQLHEDIQAVSERDVLGRAFATMVRNLRELVQEMNEGITVLAGSSEEILAATSQVASSTQETATAISEIATTVE</sequence>
<dbReference type="InterPro" id="IPR003660">
    <property type="entry name" value="HAMP_dom"/>
</dbReference>
<evidence type="ECO:0000256" key="3">
    <source>
        <dbReference type="SAM" id="Phobius"/>
    </source>
</evidence>
<evidence type="ECO:0000259" key="4">
    <source>
        <dbReference type="PROSITE" id="PS50885"/>
    </source>
</evidence>
<keyword evidence="3" id="KW-0472">Membrane</keyword>
<feature type="domain" description="HAMP" evidence="4">
    <location>
        <begin position="267"/>
        <end position="304"/>
    </location>
</feature>
<comment type="similarity">
    <text evidence="2">Belongs to the methyl-accepting chemotaxis (MCP) protein family.</text>
</comment>
<feature type="transmembrane region" description="Helical" evidence="3">
    <location>
        <begin position="193"/>
        <end position="210"/>
    </location>
</feature>
<dbReference type="STRING" id="289003.SAMN05216190_1951"/>
<dbReference type="GO" id="GO:0016020">
    <property type="term" value="C:membrane"/>
    <property type="evidence" value="ECO:0007669"/>
    <property type="project" value="InterPro"/>
</dbReference>
<dbReference type="Pfam" id="PF00672">
    <property type="entry name" value="HAMP"/>
    <property type="match status" value="1"/>
</dbReference>
<reference evidence="6" key="1">
    <citation type="submission" date="2016-10" db="EMBL/GenBank/DDBJ databases">
        <authorList>
            <person name="Varghese N."/>
            <person name="Submissions S."/>
        </authorList>
    </citation>
    <scope>NUCLEOTIDE SEQUENCE [LARGE SCALE GENOMIC DNA]</scope>
    <source>
        <strain evidence="6">DSM 17834</strain>
    </source>
</reference>
<dbReference type="PANTHER" id="PTHR32089">
    <property type="entry name" value="METHYL-ACCEPTING CHEMOTAXIS PROTEIN MCPB"/>
    <property type="match status" value="1"/>
</dbReference>
<keyword evidence="6" id="KW-1185">Reference proteome</keyword>
<dbReference type="Gene3D" id="1.10.287.950">
    <property type="entry name" value="Methyl-accepting chemotaxis protein"/>
    <property type="match status" value="1"/>
</dbReference>
<dbReference type="GO" id="GO:0006935">
    <property type="term" value="P:chemotaxis"/>
    <property type="evidence" value="ECO:0007669"/>
    <property type="project" value="UniProtKB-KW"/>
</dbReference>
<dbReference type="CDD" id="cd06225">
    <property type="entry name" value="HAMP"/>
    <property type="match status" value="1"/>
</dbReference>
<dbReference type="Gene3D" id="6.10.340.10">
    <property type="match status" value="1"/>
</dbReference>
<gene>
    <name evidence="5" type="ORF">SAMN05216190_1951</name>
</gene>
<proteinExistence type="inferred from homology"/>
<accession>A0A1I5XY73</accession>
<keyword evidence="1" id="KW-0145">Chemotaxis</keyword>
<feature type="non-terminal residue" evidence="5">
    <location>
        <position position="346"/>
    </location>
</feature>
<dbReference type="SMART" id="SM00304">
    <property type="entry name" value="HAMP"/>
    <property type="match status" value="1"/>
</dbReference>
<dbReference type="SUPFAM" id="SSF158472">
    <property type="entry name" value="HAMP domain-like"/>
    <property type="match status" value="1"/>
</dbReference>